<evidence type="ECO:0000256" key="3">
    <source>
        <dbReference type="ARBA" id="ARBA00022759"/>
    </source>
</evidence>
<gene>
    <name evidence="7" type="ORF">M9799_08535</name>
</gene>
<evidence type="ECO:0000256" key="1">
    <source>
        <dbReference type="ARBA" id="ARBA00022694"/>
    </source>
</evidence>
<dbReference type="Gene3D" id="3.30.230.10">
    <property type="match status" value="1"/>
</dbReference>
<evidence type="ECO:0000313" key="7">
    <source>
        <dbReference type="EMBL" id="UYG50170.1"/>
    </source>
</evidence>
<keyword evidence="4" id="KW-0378">Hydrolase</keyword>
<dbReference type="SUPFAM" id="SSF54211">
    <property type="entry name" value="Ribosomal protein S5 domain 2-like"/>
    <property type="match status" value="1"/>
</dbReference>
<name>A0ABY6G708_9BURK</name>
<evidence type="ECO:0000256" key="5">
    <source>
        <dbReference type="ARBA" id="ARBA00022884"/>
    </source>
</evidence>
<organism evidence="7 8">
    <name type="scientific">Comamonas endophytica</name>
    <dbReference type="NCBI Taxonomy" id="2949090"/>
    <lineage>
        <taxon>Bacteria</taxon>
        <taxon>Pseudomonadati</taxon>
        <taxon>Pseudomonadota</taxon>
        <taxon>Betaproteobacteria</taxon>
        <taxon>Burkholderiales</taxon>
        <taxon>Comamonadaceae</taxon>
        <taxon>Comamonas</taxon>
    </lineage>
</organism>
<feature type="region of interest" description="Disordered" evidence="6">
    <location>
        <begin position="148"/>
        <end position="173"/>
    </location>
</feature>
<evidence type="ECO:0000313" key="8">
    <source>
        <dbReference type="Proteomes" id="UP001162800"/>
    </source>
</evidence>
<dbReference type="InterPro" id="IPR020568">
    <property type="entry name" value="Ribosomal_Su5_D2-typ_SF"/>
</dbReference>
<protein>
    <submittedName>
        <fullName evidence="7">Ribonuclease P protein component</fullName>
    </submittedName>
</protein>
<keyword evidence="3" id="KW-0255">Endonuclease</keyword>
<keyword evidence="2" id="KW-0540">Nuclease</keyword>
<dbReference type="Pfam" id="PF00825">
    <property type="entry name" value="Ribonuclease_P"/>
    <property type="match status" value="1"/>
</dbReference>
<keyword evidence="8" id="KW-1185">Reference proteome</keyword>
<evidence type="ECO:0000256" key="4">
    <source>
        <dbReference type="ARBA" id="ARBA00022801"/>
    </source>
</evidence>
<dbReference type="InterPro" id="IPR014721">
    <property type="entry name" value="Ribsml_uS5_D2-typ_fold_subgr"/>
</dbReference>
<dbReference type="InterPro" id="IPR000100">
    <property type="entry name" value="RNase_P"/>
</dbReference>
<evidence type="ECO:0000256" key="2">
    <source>
        <dbReference type="ARBA" id="ARBA00022722"/>
    </source>
</evidence>
<dbReference type="Proteomes" id="UP001162800">
    <property type="component" value="Chromosome"/>
</dbReference>
<keyword evidence="5" id="KW-0694">RNA-binding</keyword>
<reference evidence="7" key="1">
    <citation type="submission" date="2022-09" db="EMBL/GenBank/DDBJ databases">
        <title>The complete genome of Acidovorax sp. 5MLIR.</title>
        <authorList>
            <person name="Liu L."/>
            <person name="Yue J."/>
            <person name="Yang F."/>
            <person name="Yuan J."/>
            <person name="Li L."/>
        </authorList>
    </citation>
    <scope>NUCLEOTIDE SEQUENCE</scope>
    <source>
        <strain evidence="7">5MLIR</strain>
    </source>
</reference>
<keyword evidence="1" id="KW-0819">tRNA processing</keyword>
<dbReference type="RefSeq" id="WP_231042867.1">
    <property type="nucleotide sequence ID" value="NZ_CP106881.1"/>
</dbReference>
<accession>A0ABY6G708</accession>
<sequence>MQRLKTRPQFQAAMAGGIVSRTPHFALHRLVLGGDVPATPPSGPGGLPSAQAPQALFAMAPGPWLGAMAPKRWAKRSVTRHAINRQVYVLGDEYAPQLACAAYVVRLRATFDRKQFISATSEVLKQAVRAELHQLFAYAVRRQNAPASPAPKAKAVPAQAAAPAEAVPARAAP</sequence>
<proteinExistence type="predicted"/>
<dbReference type="EMBL" id="CP106881">
    <property type="protein sequence ID" value="UYG50170.1"/>
    <property type="molecule type" value="Genomic_DNA"/>
</dbReference>
<evidence type="ECO:0000256" key="6">
    <source>
        <dbReference type="SAM" id="MobiDB-lite"/>
    </source>
</evidence>